<dbReference type="EMBL" id="DAATAH010000089">
    <property type="protein sequence ID" value="HAE7767474.1"/>
    <property type="molecule type" value="Genomic_DNA"/>
</dbReference>
<accession>A0A736VRV5</accession>
<gene>
    <name evidence="1" type="ORF">GNB58_004565</name>
</gene>
<proteinExistence type="predicted"/>
<dbReference type="NCBIfam" id="NF033153">
    <property type="entry name" value="phage_ICD_like"/>
    <property type="match status" value="1"/>
</dbReference>
<organism evidence="1">
    <name type="scientific">Salmonella enterica subsp. houtenae serovar 45:g,z51:-</name>
    <dbReference type="NCBI Taxonomy" id="1967611"/>
    <lineage>
        <taxon>Bacteria</taxon>
        <taxon>Pseudomonadati</taxon>
        <taxon>Pseudomonadota</taxon>
        <taxon>Gammaproteobacteria</taxon>
        <taxon>Enterobacterales</taxon>
        <taxon>Enterobacteriaceae</taxon>
        <taxon>Salmonella</taxon>
    </lineage>
</organism>
<evidence type="ECO:0000313" key="1">
    <source>
        <dbReference type="EMBL" id="HAE7767474.1"/>
    </source>
</evidence>
<dbReference type="AlphaFoldDB" id="A0A736VRV5"/>
<sequence length="64" mass="7435">MTIPTLIQTKFTWRFLALNRHDKKAKPCRLSVEAATEREARRILAPHFILSLAARLPVPEVRRV</sequence>
<reference evidence="1" key="2">
    <citation type="submission" date="2018-07" db="EMBL/GenBank/DDBJ databases">
        <authorList>
            <consortium name="NCBI Pathogen Detection Project"/>
        </authorList>
    </citation>
    <scope>NUCLEOTIDE SEQUENCE</scope>
    <source>
        <strain evidence="1">2584-68</strain>
    </source>
</reference>
<reference evidence="1" key="1">
    <citation type="journal article" date="2018" name="Genome Biol.">
        <title>SKESA: strategic k-mer extension for scrupulous assemblies.</title>
        <authorList>
            <person name="Souvorov A."/>
            <person name="Agarwala R."/>
            <person name="Lipman D.J."/>
        </authorList>
    </citation>
    <scope>NUCLEOTIDE SEQUENCE</scope>
    <source>
        <strain evidence="1">2584-68</strain>
    </source>
</reference>
<protein>
    <submittedName>
        <fullName evidence="1">Host cell division inhibitor Icd-like protein</fullName>
    </submittedName>
</protein>
<name>A0A736VRV5_SALHO</name>
<comment type="caution">
    <text evidence="1">The sequence shown here is derived from an EMBL/GenBank/DDBJ whole genome shotgun (WGS) entry which is preliminary data.</text>
</comment>